<evidence type="ECO:0000313" key="2">
    <source>
        <dbReference type="Proteomes" id="UP001385951"/>
    </source>
</evidence>
<proteinExistence type="predicted"/>
<gene>
    <name evidence="1" type="ORF">QCA50_010106</name>
</gene>
<dbReference type="AlphaFoldDB" id="A0AAW0G969"/>
<sequence>MLRPSYVLAKELMCYKRGAANLYPEYPLDFQTEIGDVGWIGTDGQFIRLVNCFQDGHRNTSGLPPNFVPLHIPEEDIADIEEDLRPGELLCSPGAILTEISTDPETPAQSSTIPPCNPSIMQSPQGIVPSYPVTVQIPREKGAFMMSQYPGRRRYIKPTNDLVHPYIISHRENWHKLSAEQFHILHKDDFIFISGQVETNQWAIGVSQQKDSVFTLRGKIGDRPARFSNPLPNNDCEARAGPGRLYMRYALGEDSMINPIQDQSIFLNFLKARTRLFAPAKIFATAGPHPLPDNHDRNNTPNMTSFIDPALQYILEATTCDVAIAGDIEIYHLLKDREWPDDLLQFLRDLSPKIMCKVASGISYGHFAMDTGDVDIPEGNLSCESKLPSNLAKSDPSVELNVQSGCFVHRCSESESFSAYRHSSVPEVVVIC</sequence>
<dbReference type="EMBL" id="JASBNA010000016">
    <property type="protein sequence ID" value="KAK7686508.1"/>
    <property type="molecule type" value="Genomic_DNA"/>
</dbReference>
<accession>A0AAW0G969</accession>
<reference evidence="1 2" key="1">
    <citation type="submission" date="2022-09" db="EMBL/GenBank/DDBJ databases">
        <authorList>
            <person name="Palmer J.M."/>
        </authorList>
    </citation>
    <scope>NUCLEOTIDE SEQUENCE [LARGE SCALE GENOMIC DNA]</scope>
    <source>
        <strain evidence="1 2">DSM 7382</strain>
    </source>
</reference>
<comment type="caution">
    <text evidence="1">The sequence shown here is derived from an EMBL/GenBank/DDBJ whole genome shotgun (WGS) entry which is preliminary data.</text>
</comment>
<protein>
    <submittedName>
        <fullName evidence="1">Uncharacterized protein</fullName>
    </submittedName>
</protein>
<evidence type="ECO:0000313" key="1">
    <source>
        <dbReference type="EMBL" id="KAK7686508.1"/>
    </source>
</evidence>
<name>A0AAW0G969_9APHY</name>
<keyword evidence="2" id="KW-1185">Reference proteome</keyword>
<dbReference type="Proteomes" id="UP001385951">
    <property type="component" value="Unassembled WGS sequence"/>
</dbReference>
<organism evidence="1 2">
    <name type="scientific">Cerrena zonata</name>
    <dbReference type="NCBI Taxonomy" id="2478898"/>
    <lineage>
        <taxon>Eukaryota</taxon>
        <taxon>Fungi</taxon>
        <taxon>Dikarya</taxon>
        <taxon>Basidiomycota</taxon>
        <taxon>Agaricomycotina</taxon>
        <taxon>Agaricomycetes</taxon>
        <taxon>Polyporales</taxon>
        <taxon>Cerrenaceae</taxon>
        <taxon>Cerrena</taxon>
    </lineage>
</organism>